<dbReference type="EMBL" id="CM046399">
    <property type="protein sequence ID" value="KAI8526475.1"/>
    <property type="molecule type" value="Genomic_DNA"/>
</dbReference>
<proteinExistence type="predicted"/>
<reference evidence="1" key="1">
    <citation type="submission" date="2022-02" db="EMBL/GenBank/DDBJ databases">
        <title>Plant Genome Project.</title>
        <authorList>
            <person name="Zhang R.-G."/>
        </authorList>
    </citation>
    <scope>NUCLEOTIDE SEQUENCE</scope>
    <source>
        <strain evidence="1">AT1</strain>
    </source>
</reference>
<evidence type="ECO:0000313" key="1">
    <source>
        <dbReference type="EMBL" id="KAI8526475.1"/>
    </source>
</evidence>
<gene>
    <name evidence="1" type="ORF">RHMOL_Rhmol12G0000300</name>
</gene>
<protein>
    <submittedName>
        <fullName evidence="1">Uncharacterized protein</fullName>
    </submittedName>
</protein>
<sequence length="431" mass="47120">MSSSLYMAQSFLRSFLIRIGRNGSTIVVSSSTPYSSFCHYRFHPRSFICQRRNQGDGICRRITAAYDYNTTSASDCNSTSSTSGGGGSKGNTGDSDDGRGCGGRELLTMSDEKLMSQCEMDTFKVSGPGGQHRNKRESAVRLKHLPTGIVAQASEDRSQHKNRASALARLRNKLALKVRNTVNLDAYSPPQELLQILPKKSTIRGSDSGPRIGPNNPKFDLGMQALLDLIFAVEGSVSDAAKKLGLSTGALSRLILSDDSLRMVVNEYRASKIGLCCQRLSLVAREECWSVPKQVQGYEASQIGNQLFCVSGSFVALVSVCTCVLAGDGCYFPHGTKVELLPMVNASKPVTLLCYRDQPSTAAAQKVKTKLMKQNPIPAPPARTTILLLCFLESCEMQFVHLLFIRTHKLEILQMHTSKRKFMSILAPFGV</sequence>
<accession>A0ACC0LCV9</accession>
<comment type="caution">
    <text evidence="1">The sequence shown here is derived from an EMBL/GenBank/DDBJ whole genome shotgun (WGS) entry which is preliminary data.</text>
</comment>
<organism evidence="1 2">
    <name type="scientific">Rhododendron molle</name>
    <name type="common">Chinese azalea</name>
    <name type="synonym">Azalea mollis</name>
    <dbReference type="NCBI Taxonomy" id="49168"/>
    <lineage>
        <taxon>Eukaryota</taxon>
        <taxon>Viridiplantae</taxon>
        <taxon>Streptophyta</taxon>
        <taxon>Embryophyta</taxon>
        <taxon>Tracheophyta</taxon>
        <taxon>Spermatophyta</taxon>
        <taxon>Magnoliopsida</taxon>
        <taxon>eudicotyledons</taxon>
        <taxon>Gunneridae</taxon>
        <taxon>Pentapetalae</taxon>
        <taxon>asterids</taxon>
        <taxon>Ericales</taxon>
        <taxon>Ericaceae</taxon>
        <taxon>Ericoideae</taxon>
        <taxon>Rhodoreae</taxon>
        <taxon>Rhododendron</taxon>
    </lineage>
</organism>
<keyword evidence="2" id="KW-1185">Reference proteome</keyword>
<dbReference type="Proteomes" id="UP001062846">
    <property type="component" value="Chromosome 12"/>
</dbReference>
<evidence type="ECO:0000313" key="2">
    <source>
        <dbReference type="Proteomes" id="UP001062846"/>
    </source>
</evidence>
<name>A0ACC0LCV9_RHOML</name>